<proteinExistence type="predicted"/>
<evidence type="ECO:0000313" key="6">
    <source>
        <dbReference type="Proteomes" id="UP000650524"/>
    </source>
</evidence>
<dbReference type="Pfam" id="PF00072">
    <property type="entry name" value="Response_reg"/>
    <property type="match status" value="1"/>
</dbReference>
<organism evidence="5 6">
    <name type="scientific">Candidatus Desulfacyla euxinica</name>
    <dbReference type="NCBI Taxonomy" id="2841693"/>
    <lineage>
        <taxon>Bacteria</taxon>
        <taxon>Deltaproteobacteria</taxon>
        <taxon>Candidatus Desulfacyla</taxon>
    </lineage>
</organism>
<dbReference type="InterPro" id="IPR001054">
    <property type="entry name" value="A/G_cyclase"/>
</dbReference>
<evidence type="ECO:0000256" key="1">
    <source>
        <dbReference type="PROSITE-ProRule" id="PRU00169"/>
    </source>
</evidence>
<dbReference type="Pfam" id="PF00211">
    <property type="entry name" value="Guanylate_cyc"/>
    <property type="match status" value="1"/>
</dbReference>
<dbReference type="SMART" id="SM00448">
    <property type="entry name" value="REC"/>
    <property type="match status" value="1"/>
</dbReference>
<evidence type="ECO:0000313" key="5">
    <source>
        <dbReference type="EMBL" id="MBC8177258.1"/>
    </source>
</evidence>
<dbReference type="PANTHER" id="PTHR43081:SF1">
    <property type="entry name" value="ADENYLATE CYCLASE, TERMINAL-DIFFERENTIATION SPECIFIC"/>
    <property type="match status" value="1"/>
</dbReference>
<dbReference type="CDD" id="cd07302">
    <property type="entry name" value="CHD"/>
    <property type="match status" value="1"/>
</dbReference>
<dbReference type="CDD" id="cd19920">
    <property type="entry name" value="REC_PA4781-like"/>
    <property type="match status" value="1"/>
</dbReference>
<dbReference type="Gene3D" id="3.40.50.2300">
    <property type="match status" value="1"/>
</dbReference>
<keyword evidence="2" id="KW-0175">Coiled coil</keyword>
<feature type="domain" description="Response regulatory" evidence="3">
    <location>
        <begin position="17"/>
        <end position="133"/>
    </location>
</feature>
<feature type="coiled-coil region" evidence="2">
    <location>
        <begin position="135"/>
        <end position="173"/>
    </location>
</feature>
<dbReference type="GO" id="GO:0004016">
    <property type="term" value="F:adenylate cyclase activity"/>
    <property type="evidence" value="ECO:0007669"/>
    <property type="project" value="UniProtKB-ARBA"/>
</dbReference>
<dbReference type="GO" id="GO:0000160">
    <property type="term" value="P:phosphorelay signal transduction system"/>
    <property type="evidence" value="ECO:0007669"/>
    <property type="project" value="InterPro"/>
</dbReference>
<dbReference type="AlphaFoldDB" id="A0A8J6N091"/>
<comment type="caution">
    <text evidence="5">The sequence shown here is derived from an EMBL/GenBank/DDBJ whole genome shotgun (WGS) entry which is preliminary data.</text>
</comment>
<dbReference type="GO" id="GO:0006171">
    <property type="term" value="P:cAMP biosynthetic process"/>
    <property type="evidence" value="ECO:0007669"/>
    <property type="project" value="TreeGrafter"/>
</dbReference>
<dbReference type="PANTHER" id="PTHR43081">
    <property type="entry name" value="ADENYLATE CYCLASE, TERMINAL-DIFFERENTIATION SPECIFIC-RELATED"/>
    <property type="match status" value="1"/>
</dbReference>
<protein>
    <submittedName>
        <fullName evidence="5">Response regulator</fullName>
    </submittedName>
</protein>
<dbReference type="InterPro" id="IPR011006">
    <property type="entry name" value="CheY-like_superfamily"/>
</dbReference>
<dbReference type="SUPFAM" id="SSF55073">
    <property type="entry name" value="Nucleotide cyclase"/>
    <property type="match status" value="1"/>
</dbReference>
<dbReference type="EMBL" id="JACNJD010000199">
    <property type="protein sequence ID" value="MBC8177258.1"/>
    <property type="molecule type" value="Genomic_DNA"/>
</dbReference>
<evidence type="ECO:0000259" key="3">
    <source>
        <dbReference type="PROSITE" id="PS50110"/>
    </source>
</evidence>
<dbReference type="SUPFAM" id="SSF52172">
    <property type="entry name" value="CheY-like"/>
    <property type="match status" value="1"/>
</dbReference>
<feature type="domain" description="Guanylate cyclase" evidence="4">
    <location>
        <begin position="205"/>
        <end position="331"/>
    </location>
</feature>
<dbReference type="Gene3D" id="3.30.70.1230">
    <property type="entry name" value="Nucleotide cyclase"/>
    <property type="match status" value="1"/>
</dbReference>
<evidence type="ECO:0000256" key="2">
    <source>
        <dbReference type="SAM" id="Coils"/>
    </source>
</evidence>
<accession>A0A8J6N091</accession>
<dbReference type="PROSITE" id="PS50110">
    <property type="entry name" value="RESPONSE_REGULATORY"/>
    <property type="match status" value="1"/>
</dbReference>
<evidence type="ECO:0000259" key="4">
    <source>
        <dbReference type="PROSITE" id="PS50125"/>
    </source>
</evidence>
<dbReference type="Proteomes" id="UP000650524">
    <property type="component" value="Unassembled WGS sequence"/>
</dbReference>
<dbReference type="SMART" id="SM00044">
    <property type="entry name" value="CYCc"/>
    <property type="match status" value="1"/>
</dbReference>
<sequence length="458" mass="51337">MNDEQDKSSNNQEQPEQILLVDDNTTNLQVLHETLAGLDYKFLIAKNGESALAIAHKAKPSLILLDIMMPGIDGFEVCRQLKADPETGGIPVIFLTALSDTKDKVKGFELGAVDYVSKPFQAEEVIARVNTHLTINRLRKSLAEKNRELKSTNDLLEEKVQDRTAELAELNLIYERFVPGEFISLLNKESINEIRLGDQIKQKMTVMFADVRGWTALSESMSPQDNFKFINGYLSRVSPVIKEHKGFIDQYYGDGVMALFPGAPDDAVTAAIAMHRVVDEYNEERERHGLQPMGIGVGLHLGDLMLGIIGSEERMQGAVVADVVNLAARIEGLTRLYGSSVTLSELTFSQLKDPDKYLHRFVDKIQVKGKKKPVSVYEVFDGDPQPIATLKEQTKADFEEGLSLYYDKKFSESSVKFNKVLQDNPQDKAARIYLERCANYMVKGVPEDWTGVEILTKK</sequence>
<dbReference type="PROSITE" id="PS50125">
    <property type="entry name" value="GUANYLATE_CYCLASE_2"/>
    <property type="match status" value="1"/>
</dbReference>
<keyword evidence="1" id="KW-0597">Phosphoprotein</keyword>
<reference evidence="5 6" key="1">
    <citation type="submission" date="2020-08" db="EMBL/GenBank/DDBJ databases">
        <title>Bridging the membrane lipid divide: bacteria of the FCB group superphylum have the potential to synthesize archaeal ether lipids.</title>
        <authorList>
            <person name="Villanueva L."/>
            <person name="Von Meijenfeldt F.A.B."/>
            <person name="Westbye A.B."/>
            <person name="Yadav S."/>
            <person name="Hopmans E.C."/>
            <person name="Dutilh B.E."/>
            <person name="Sinninghe Damste J.S."/>
        </authorList>
    </citation>
    <scope>NUCLEOTIDE SEQUENCE [LARGE SCALE GENOMIC DNA]</scope>
    <source>
        <strain evidence="5">NIOZ-UU27</strain>
    </source>
</reference>
<dbReference type="InterPro" id="IPR050697">
    <property type="entry name" value="Adenylyl/Guanylyl_Cyclase_3/4"/>
</dbReference>
<name>A0A8J6N091_9DELT</name>
<feature type="modified residue" description="4-aspartylphosphate" evidence="1">
    <location>
        <position position="66"/>
    </location>
</feature>
<gene>
    <name evidence="5" type="ORF">H8E19_07610</name>
</gene>
<dbReference type="InterPro" id="IPR001789">
    <property type="entry name" value="Sig_transdc_resp-reg_receiver"/>
</dbReference>
<dbReference type="InterPro" id="IPR029787">
    <property type="entry name" value="Nucleotide_cyclase"/>
</dbReference>